<organism evidence="1">
    <name type="scientific">Brassica cretica</name>
    <name type="common">Mustard</name>
    <dbReference type="NCBI Taxonomy" id="69181"/>
    <lineage>
        <taxon>Eukaryota</taxon>
        <taxon>Viridiplantae</taxon>
        <taxon>Streptophyta</taxon>
        <taxon>Embryophyta</taxon>
        <taxon>Tracheophyta</taxon>
        <taxon>Spermatophyta</taxon>
        <taxon>Magnoliopsida</taxon>
        <taxon>eudicotyledons</taxon>
        <taxon>Gunneridae</taxon>
        <taxon>Pentapetalae</taxon>
        <taxon>rosids</taxon>
        <taxon>malvids</taxon>
        <taxon>Brassicales</taxon>
        <taxon>Brassicaceae</taxon>
        <taxon>Brassiceae</taxon>
        <taxon>Brassica</taxon>
    </lineage>
</organism>
<gene>
    <name evidence="1" type="ORF">F2Q70_00017983</name>
</gene>
<dbReference type="AlphaFoldDB" id="A0A8S9I045"/>
<comment type="caution">
    <text evidence="1">The sequence shown here is derived from an EMBL/GenBank/DDBJ whole genome shotgun (WGS) entry which is preliminary data.</text>
</comment>
<evidence type="ECO:0000313" key="1">
    <source>
        <dbReference type="EMBL" id="KAF2562947.1"/>
    </source>
</evidence>
<accession>A0A8S9I045</accession>
<name>A0A8S9I045_BRACR</name>
<reference evidence="1" key="1">
    <citation type="submission" date="2019-12" db="EMBL/GenBank/DDBJ databases">
        <title>Genome sequencing and annotation of Brassica cretica.</title>
        <authorList>
            <person name="Studholme D.J."/>
            <person name="Sarris P.F."/>
        </authorList>
    </citation>
    <scope>NUCLEOTIDE SEQUENCE</scope>
    <source>
        <strain evidence="1">PFS-102/07</strain>
        <tissue evidence="1">Leaf</tissue>
    </source>
</reference>
<protein>
    <submittedName>
        <fullName evidence="1">Uncharacterized protein</fullName>
    </submittedName>
</protein>
<dbReference type="EMBL" id="QGKY02001250">
    <property type="protein sequence ID" value="KAF2562947.1"/>
    <property type="molecule type" value="Genomic_DNA"/>
</dbReference>
<sequence>MVESEAAFSRGLRSCSLWGGSDLLRPGSGAKRMKRRASLEEEREDLHGYIRNSYLFQSF</sequence>
<proteinExistence type="predicted"/>